<evidence type="ECO:0000313" key="1">
    <source>
        <dbReference type="EMBL" id="GBP65953.1"/>
    </source>
</evidence>
<name>A0A4C1XSC7_EUMVA</name>
<dbReference type="AlphaFoldDB" id="A0A4C1XSC7"/>
<sequence length="130" mass="14311">MELNPHDPNAPDSALSRRSRTPIILIARVVNNPPRQWTNLYEKIWLNSFDLKEKDCGGCASTAGGGAEMGGEIEKINVSRVNTSRLRGDTPRRRCLLFGNKEIGPEHFRTTNIIEPGELSCGITLIPGNA</sequence>
<evidence type="ECO:0000313" key="2">
    <source>
        <dbReference type="Proteomes" id="UP000299102"/>
    </source>
</evidence>
<dbReference type="Proteomes" id="UP000299102">
    <property type="component" value="Unassembled WGS sequence"/>
</dbReference>
<gene>
    <name evidence="1" type="ORF">EVAR_50302_1</name>
</gene>
<keyword evidence="2" id="KW-1185">Reference proteome</keyword>
<reference evidence="1 2" key="1">
    <citation type="journal article" date="2019" name="Commun. Biol.">
        <title>The bagworm genome reveals a unique fibroin gene that provides high tensile strength.</title>
        <authorList>
            <person name="Kono N."/>
            <person name="Nakamura H."/>
            <person name="Ohtoshi R."/>
            <person name="Tomita M."/>
            <person name="Numata K."/>
            <person name="Arakawa K."/>
        </authorList>
    </citation>
    <scope>NUCLEOTIDE SEQUENCE [LARGE SCALE GENOMIC DNA]</scope>
</reference>
<proteinExistence type="predicted"/>
<accession>A0A4C1XSC7</accession>
<dbReference type="EMBL" id="BGZK01000943">
    <property type="protein sequence ID" value="GBP65953.1"/>
    <property type="molecule type" value="Genomic_DNA"/>
</dbReference>
<comment type="caution">
    <text evidence="1">The sequence shown here is derived from an EMBL/GenBank/DDBJ whole genome shotgun (WGS) entry which is preliminary data.</text>
</comment>
<protein>
    <submittedName>
        <fullName evidence="1">Uncharacterized protein</fullName>
    </submittedName>
</protein>
<organism evidence="1 2">
    <name type="scientific">Eumeta variegata</name>
    <name type="common">Bagworm moth</name>
    <name type="synonym">Eumeta japonica</name>
    <dbReference type="NCBI Taxonomy" id="151549"/>
    <lineage>
        <taxon>Eukaryota</taxon>
        <taxon>Metazoa</taxon>
        <taxon>Ecdysozoa</taxon>
        <taxon>Arthropoda</taxon>
        <taxon>Hexapoda</taxon>
        <taxon>Insecta</taxon>
        <taxon>Pterygota</taxon>
        <taxon>Neoptera</taxon>
        <taxon>Endopterygota</taxon>
        <taxon>Lepidoptera</taxon>
        <taxon>Glossata</taxon>
        <taxon>Ditrysia</taxon>
        <taxon>Tineoidea</taxon>
        <taxon>Psychidae</taxon>
        <taxon>Oiketicinae</taxon>
        <taxon>Eumeta</taxon>
    </lineage>
</organism>